<keyword evidence="6 8" id="KW-0067">ATP-binding</keyword>
<dbReference type="CDD" id="cd05117">
    <property type="entry name" value="STKc_CAMK"/>
    <property type="match status" value="1"/>
</dbReference>
<evidence type="ECO:0000256" key="1">
    <source>
        <dbReference type="ARBA" id="ARBA00022527"/>
    </source>
</evidence>
<name>A0A7S4KLI6_GUITH</name>
<feature type="compositionally biased region" description="Low complexity" evidence="9">
    <location>
        <begin position="534"/>
        <end position="554"/>
    </location>
</feature>
<dbReference type="Gene3D" id="3.30.200.20">
    <property type="entry name" value="Phosphorylase Kinase, domain 1"/>
    <property type="match status" value="1"/>
</dbReference>
<evidence type="ECO:0000256" key="5">
    <source>
        <dbReference type="ARBA" id="ARBA00022777"/>
    </source>
</evidence>
<dbReference type="SMART" id="SM00100">
    <property type="entry name" value="cNMP"/>
    <property type="match status" value="1"/>
</dbReference>
<keyword evidence="3" id="KW-0808">Transferase</keyword>
<dbReference type="Gene3D" id="2.60.120.10">
    <property type="entry name" value="Jelly Rolls"/>
    <property type="match status" value="1"/>
</dbReference>
<dbReference type="SMART" id="SM00220">
    <property type="entry name" value="S_TKc"/>
    <property type="match status" value="1"/>
</dbReference>
<dbReference type="InterPro" id="IPR014710">
    <property type="entry name" value="RmlC-like_jellyroll"/>
</dbReference>
<dbReference type="PROSITE" id="PS00108">
    <property type="entry name" value="PROTEIN_KINASE_ST"/>
    <property type="match status" value="1"/>
</dbReference>
<evidence type="ECO:0000313" key="12">
    <source>
        <dbReference type="EMBL" id="CAE2298797.1"/>
    </source>
</evidence>
<dbReference type="CDD" id="cd00038">
    <property type="entry name" value="CAP_ED"/>
    <property type="match status" value="1"/>
</dbReference>
<dbReference type="InterPro" id="IPR017441">
    <property type="entry name" value="Protein_kinase_ATP_BS"/>
</dbReference>
<dbReference type="GO" id="GO:0004674">
    <property type="term" value="F:protein serine/threonine kinase activity"/>
    <property type="evidence" value="ECO:0007669"/>
    <property type="project" value="UniProtKB-KW"/>
</dbReference>
<dbReference type="InterPro" id="IPR011009">
    <property type="entry name" value="Kinase-like_dom_sf"/>
</dbReference>
<reference evidence="12" key="1">
    <citation type="submission" date="2021-01" db="EMBL/GenBank/DDBJ databases">
        <authorList>
            <person name="Corre E."/>
            <person name="Pelletier E."/>
            <person name="Niang G."/>
            <person name="Scheremetjew M."/>
            <person name="Finn R."/>
            <person name="Kale V."/>
            <person name="Holt S."/>
            <person name="Cochrane G."/>
            <person name="Meng A."/>
            <person name="Brown T."/>
            <person name="Cohen L."/>
        </authorList>
    </citation>
    <scope>NUCLEOTIDE SEQUENCE</scope>
    <source>
        <strain evidence="12">CCMP 2712</strain>
    </source>
</reference>
<keyword evidence="2" id="KW-0140">cGMP</keyword>
<evidence type="ECO:0000256" key="3">
    <source>
        <dbReference type="ARBA" id="ARBA00022679"/>
    </source>
</evidence>
<evidence type="ECO:0000256" key="2">
    <source>
        <dbReference type="ARBA" id="ARBA00022535"/>
    </source>
</evidence>
<feature type="region of interest" description="Disordered" evidence="9">
    <location>
        <begin position="831"/>
        <end position="852"/>
    </location>
</feature>
<feature type="region of interest" description="Disordered" evidence="9">
    <location>
        <begin position="55"/>
        <end position="74"/>
    </location>
</feature>
<keyword evidence="7" id="KW-0142">cGMP-binding</keyword>
<feature type="binding site" evidence="8">
    <location>
        <position position="126"/>
    </location>
    <ligand>
        <name>ATP</name>
        <dbReference type="ChEBI" id="CHEBI:30616"/>
    </ligand>
</feature>
<feature type="domain" description="Cyclic nucleotide-binding" evidence="11">
    <location>
        <begin position="388"/>
        <end position="511"/>
    </location>
</feature>
<evidence type="ECO:0000256" key="7">
    <source>
        <dbReference type="ARBA" id="ARBA00022992"/>
    </source>
</evidence>
<dbReference type="AlphaFoldDB" id="A0A7S4KLI6"/>
<sequence length="852" mass="93372">MGMVGGGMQGQMVGYIANQNQGMIQNNMGFHGGFTAPMVPVSQNIMIQNQHGFQSVQPCQPSMRPQEDSNVSAPAPQATIPNHVYHGRNARSVHDFYHIGSTLGKGSFAVVKEAQHKHTGVRVAIKMIDRSNPAFDADALRKEIATMHRINHRNCIRLHEVFEEQGYICLVLDLVTGGELFDRIIARGHYSEKDAAEVSRDVLQAVAYLHAQGIVHRDLKPENLLYMSNDESMPEYKHIKVADFGLARCGSPDSPMRTMCGTPGYVAPEVLDPRLTAPHGYGPQIDVWSIGVVLYIMLCGFPPFYSENTVTLFRQIRRGDYSFPSPYWDNISDLAKDLVRRMLVVDPKQRLTAQQCLEHQWIVNASSQEDKSLGAQHKAFLLIRRLPLFEQVDPSCLSEVTRRLKRVTVKANEYVIRSGDEGKCMYFVGSTPQQTIGSGVHLGEDIAHGIQRSKCLSVLVDGQEVTCLGTGDYFGEVALVSRSDHKRTADVQALCTCELFELSREDVATVIKSFPILEARLQSMAEARLRRAQSSYSGSNGSNGSTNSLLGSENPGEMQRINLSRASMESNGSTNSLQSFDINEPSQSEGAEHVPSYAPHVQDPSLPQTSPVLQALPGMPYQNQPYGFQAGNHRQPMQQYQQLSPHLSAHGQVAGQTSAPQRRPQDARADAASKSKKRPKSQKRSKGGEYSNPSDRAQQFKHLYQKQPSMAYLAHPEAVPRIDGILRMNSRMGILDHVDLTFGFERGDMEGQVYAQDVGGSSVANMPGIQALGGGMLGIVPNAPLPQDRSGSPCVPSLPASYGIGLASTGVHTMNVAEATTTSVVRFEDEVGGCDDRGSKRQRTTGTGGSRN</sequence>
<dbReference type="EMBL" id="HBKN01018777">
    <property type="protein sequence ID" value="CAE2298797.1"/>
    <property type="molecule type" value="Transcribed_RNA"/>
</dbReference>
<feature type="domain" description="Protein kinase" evidence="10">
    <location>
        <begin position="97"/>
        <end position="362"/>
    </location>
</feature>
<feature type="compositionally biased region" description="Polar residues" evidence="9">
    <location>
        <begin position="561"/>
        <end position="589"/>
    </location>
</feature>
<dbReference type="Gene3D" id="1.10.510.10">
    <property type="entry name" value="Transferase(Phosphotransferase) domain 1"/>
    <property type="match status" value="1"/>
</dbReference>
<dbReference type="SUPFAM" id="SSF51206">
    <property type="entry name" value="cAMP-binding domain-like"/>
    <property type="match status" value="1"/>
</dbReference>
<dbReference type="InterPro" id="IPR018488">
    <property type="entry name" value="cNMP-bd_CS"/>
</dbReference>
<dbReference type="GO" id="GO:0005524">
    <property type="term" value="F:ATP binding"/>
    <property type="evidence" value="ECO:0007669"/>
    <property type="project" value="UniProtKB-UniRule"/>
</dbReference>
<feature type="compositionally biased region" description="Basic and acidic residues" evidence="9">
    <location>
        <begin position="663"/>
        <end position="673"/>
    </location>
</feature>
<organism evidence="12">
    <name type="scientific">Guillardia theta</name>
    <name type="common">Cryptophyte</name>
    <name type="synonym">Cryptomonas phi</name>
    <dbReference type="NCBI Taxonomy" id="55529"/>
    <lineage>
        <taxon>Eukaryota</taxon>
        <taxon>Cryptophyceae</taxon>
        <taxon>Pyrenomonadales</taxon>
        <taxon>Geminigeraceae</taxon>
        <taxon>Guillardia</taxon>
    </lineage>
</organism>
<evidence type="ECO:0000256" key="4">
    <source>
        <dbReference type="ARBA" id="ARBA00022741"/>
    </source>
</evidence>
<evidence type="ECO:0000256" key="9">
    <source>
        <dbReference type="SAM" id="MobiDB-lite"/>
    </source>
</evidence>
<dbReference type="PROSITE" id="PS00107">
    <property type="entry name" value="PROTEIN_KINASE_ATP"/>
    <property type="match status" value="1"/>
</dbReference>
<dbReference type="PROSITE" id="PS00889">
    <property type="entry name" value="CNMP_BINDING_2"/>
    <property type="match status" value="1"/>
</dbReference>
<proteinExistence type="predicted"/>
<evidence type="ECO:0000256" key="6">
    <source>
        <dbReference type="ARBA" id="ARBA00022840"/>
    </source>
</evidence>
<dbReference type="PROSITE" id="PS50042">
    <property type="entry name" value="CNMP_BINDING_3"/>
    <property type="match status" value="1"/>
</dbReference>
<evidence type="ECO:0000259" key="11">
    <source>
        <dbReference type="PROSITE" id="PS50042"/>
    </source>
</evidence>
<keyword evidence="4 8" id="KW-0547">Nucleotide-binding</keyword>
<evidence type="ECO:0008006" key="13">
    <source>
        <dbReference type="Google" id="ProtNLM"/>
    </source>
</evidence>
<dbReference type="InterPro" id="IPR008271">
    <property type="entry name" value="Ser/Thr_kinase_AS"/>
</dbReference>
<protein>
    <recommendedName>
        <fullName evidence="13">cGMP-dependent protein kinase</fullName>
    </recommendedName>
</protein>
<feature type="compositionally biased region" description="Polar residues" evidence="9">
    <location>
        <begin position="635"/>
        <end position="645"/>
    </location>
</feature>
<dbReference type="GO" id="GO:0030553">
    <property type="term" value="F:cGMP binding"/>
    <property type="evidence" value="ECO:0007669"/>
    <property type="project" value="UniProtKB-KW"/>
</dbReference>
<evidence type="ECO:0000259" key="10">
    <source>
        <dbReference type="PROSITE" id="PS50011"/>
    </source>
</evidence>
<dbReference type="InterPro" id="IPR000719">
    <property type="entry name" value="Prot_kinase_dom"/>
</dbReference>
<dbReference type="PROSITE" id="PS50011">
    <property type="entry name" value="PROTEIN_KINASE_DOM"/>
    <property type="match status" value="1"/>
</dbReference>
<dbReference type="InterPro" id="IPR018490">
    <property type="entry name" value="cNMP-bd_dom_sf"/>
</dbReference>
<keyword evidence="5" id="KW-0418">Kinase</keyword>
<keyword evidence="1" id="KW-0723">Serine/threonine-protein kinase</keyword>
<dbReference type="InterPro" id="IPR000595">
    <property type="entry name" value="cNMP-bd_dom"/>
</dbReference>
<dbReference type="Pfam" id="PF00027">
    <property type="entry name" value="cNMP_binding"/>
    <property type="match status" value="1"/>
</dbReference>
<feature type="region of interest" description="Disordered" evidence="9">
    <location>
        <begin position="532"/>
        <end position="696"/>
    </location>
</feature>
<dbReference type="SUPFAM" id="SSF56112">
    <property type="entry name" value="Protein kinase-like (PK-like)"/>
    <property type="match status" value="1"/>
</dbReference>
<dbReference type="FunFam" id="3.30.200.20:FF:000042">
    <property type="entry name" value="Aurora kinase A"/>
    <property type="match status" value="1"/>
</dbReference>
<dbReference type="FunFam" id="1.10.510.10:FF:000026">
    <property type="entry name" value="Calcium/calmodulin-dependent protein kinase type 1"/>
    <property type="match status" value="1"/>
</dbReference>
<gene>
    <name evidence="12" type="ORF">GTHE00462_LOCUS14801</name>
</gene>
<evidence type="ECO:0000256" key="8">
    <source>
        <dbReference type="PROSITE-ProRule" id="PRU10141"/>
    </source>
</evidence>
<dbReference type="PANTHER" id="PTHR24347">
    <property type="entry name" value="SERINE/THREONINE-PROTEIN KINASE"/>
    <property type="match status" value="1"/>
</dbReference>
<feature type="compositionally biased region" description="Basic residues" evidence="9">
    <location>
        <begin position="674"/>
        <end position="685"/>
    </location>
</feature>
<dbReference type="Pfam" id="PF00069">
    <property type="entry name" value="Pkinase"/>
    <property type="match status" value="1"/>
</dbReference>
<accession>A0A7S4KLI6</accession>